<comment type="caution">
    <text evidence="2">Lacks conserved residue(s) required for the propagation of feature annotation.</text>
</comment>
<evidence type="ECO:0000259" key="3">
    <source>
        <dbReference type="PROSITE" id="PS50923"/>
    </source>
</evidence>
<sequence length="110" mass="12395">RHVCELQLPARLRPPRRSLRPLISLFLPVFPFLIDGCGTPPNLTFAQLSKEYKNLTEFAVGATVRYSCQLGYMRNPGIPPTLTCLKNHTWSEALAFCKSEYGVLPICQSK</sequence>
<reference evidence="4" key="2">
    <citation type="submission" date="2025-09" db="UniProtKB">
        <authorList>
            <consortium name="Ensembl"/>
        </authorList>
    </citation>
    <scope>IDENTIFICATION</scope>
</reference>
<dbReference type="AlphaFoldDB" id="A0A8C0EQ04"/>
<evidence type="ECO:0000313" key="4">
    <source>
        <dbReference type="Ensembl" id="ENSBOBP00000007188.1"/>
    </source>
</evidence>
<evidence type="ECO:0000313" key="5">
    <source>
        <dbReference type="Proteomes" id="UP000694567"/>
    </source>
</evidence>
<dbReference type="PROSITE" id="PS50923">
    <property type="entry name" value="SUSHI"/>
    <property type="match status" value="1"/>
</dbReference>
<feature type="domain" description="Sushi" evidence="3">
    <location>
        <begin position="35"/>
        <end position="99"/>
    </location>
</feature>
<keyword evidence="1" id="KW-1015">Disulfide bond</keyword>
<dbReference type="CDD" id="cd00033">
    <property type="entry name" value="CCP"/>
    <property type="match status" value="1"/>
</dbReference>
<evidence type="ECO:0000256" key="1">
    <source>
        <dbReference type="ARBA" id="ARBA00023157"/>
    </source>
</evidence>
<dbReference type="Ensembl" id="ENSBOBT00000007385.1">
    <property type="protein sequence ID" value="ENSBOBP00000007188.1"/>
    <property type="gene ID" value="ENSBOBG00000004756.1"/>
</dbReference>
<protein>
    <recommendedName>
        <fullName evidence="3">Sushi domain-containing protein</fullName>
    </recommendedName>
</protein>
<dbReference type="InterPro" id="IPR035976">
    <property type="entry name" value="Sushi/SCR/CCP_sf"/>
</dbReference>
<dbReference type="Gene3D" id="2.10.70.10">
    <property type="entry name" value="Complement Module, domain 1"/>
    <property type="match status" value="1"/>
</dbReference>
<dbReference type="Proteomes" id="UP000694567">
    <property type="component" value="Unplaced"/>
</dbReference>
<keyword evidence="5" id="KW-1185">Reference proteome</keyword>
<dbReference type="Pfam" id="PF00084">
    <property type="entry name" value="Sushi"/>
    <property type="match status" value="1"/>
</dbReference>
<reference evidence="4" key="1">
    <citation type="submission" date="2025-08" db="UniProtKB">
        <authorList>
            <consortium name="Ensembl"/>
        </authorList>
    </citation>
    <scope>IDENTIFICATION</scope>
</reference>
<dbReference type="InterPro" id="IPR000436">
    <property type="entry name" value="Sushi_SCR_CCP_dom"/>
</dbReference>
<organism evidence="4 5">
    <name type="scientific">Bubo bubo</name>
    <name type="common">Eurasian eagle-owl</name>
    <name type="synonym">Strix bubo</name>
    <dbReference type="NCBI Taxonomy" id="30461"/>
    <lineage>
        <taxon>Eukaryota</taxon>
        <taxon>Metazoa</taxon>
        <taxon>Chordata</taxon>
        <taxon>Craniata</taxon>
        <taxon>Vertebrata</taxon>
        <taxon>Euteleostomi</taxon>
        <taxon>Archelosauria</taxon>
        <taxon>Archosauria</taxon>
        <taxon>Dinosauria</taxon>
        <taxon>Saurischia</taxon>
        <taxon>Theropoda</taxon>
        <taxon>Coelurosauria</taxon>
        <taxon>Aves</taxon>
        <taxon>Neognathae</taxon>
        <taxon>Neoaves</taxon>
        <taxon>Telluraves</taxon>
        <taxon>Strigiformes</taxon>
        <taxon>Strigidae</taxon>
        <taxon>Bubo</taxon>
    </lineage>
</organism>
<dbReference type="SUPFAM" id="SSF57535">
    <property type="entry name" value="Complement control module/SCR domain"/>
    <property type="match status" value="1"/>
</dbReference>
<keyword evidence="2" id="KW-0768">Sushi</keyword>
<dbReference type="SMART" id="SM00032">
    <property type="entry name" value="CCP"/>
    <property type="match status" value="1"/>
</dbReference>
<evidence type="ECO:0000256" key="2">
    <source>
        <dbReference type="PROSITE-ProRule" id="PRU00302"/>
    </source>
</evidence>
<accession>A0A8C0EQ04</accession>
<name>A0A8C0EQ04_BUBBB</name>
<proteinExistence type="predicted"/>